<evidence type="ECO:0000313" key="1">
    <source>
        <dbReference type="EMBL" id="RSU06200.1"/>
    </source>
</evidence>
<dbReference type="Proteomes" id="UP000288669">
    <property type="component" value="Unassembled WGS sequence"/>
</dbReference>
<protein>
    <submittedName>
        <fullName evidence="1">Uncharacterized protein</fullName>
    </submittedName>
</protein>
<evidence type="ECO:0000313" key="2">
    <source>
        <dbReference type="Proteomes" id="UP000288669"/>
    </source>
</evidence>
<dbReference type="RefSeq" id="WP_126826625.1">
    <property type="nucleotide sequence ID" value="NZ_JBHLWU010000003.1"/>
</dbReference>
<gene>
    <name evidence="1" type="ORF">CBF30_10815</name>
</gene>
<name>A0A430AF47_9ENTE</name>
<keyword evidence="2" id="KW-1185">Reference proteome</keyword>
<dbReference type="EMBL" id="NGJZ01000004">
    <property type="protein sequence ID" value="RSU06200.1"/>
    <property type="molecule type" value="Genomic_DNA"/>
</dbReference>
<accession>A0A430AF47</accession>
<organism evidence="1 2">
    <name type="scientific">Vagococcus entomophilus</name>
    <dbReference type="NCBI Taxonomy" id="1160095"/>
    <lineage>
        <taxon>Bacteria</taxon>
        <taxon>Bacillati</taxon>
        <taxon>Bacillota</taxon>
        <taxon>Bacilli</taxon>
        <taxon>Lactobacillales</taxon>
        <taxon>Enterococcaceae</taxon>
        <taxon>Vagococcus</taxon>
    </lineage>
</organism>
<dbReference type="AlphaFoldDB" id="A0A430AF47"/>
<sequence>MKKKKIKVILCLVVLAGIIIFGIHYKVSHVSTLNFGHVSLIKSDSKLLFKKKIEPKVKQRKEIYSRNISEKDISEDAIAQYFLSLLHEGYSSNTITYSYDRSTSFLKKELKKEKNLSVYRRKNLSGNYFNRIVVNIVKKDGVYEFTIIESYQIQ</sequence>
<reference evidence="1 2" key="1">
    <citation type="submission" date="2017-05" db="EMBL/GenBank/DDBJ databases">
        <title>Vagococcus spp. assemblies.</title>
        <authorList>
            <person name="Gulvik C.A."/>
        </authorList>
    </citation>
    <scope>NUCLEOTIDE SEQUENCE [LARGE SCALE GENOMIC DNA]</scope>
    <source>
        <strain evidence="1 2">DSM 24756</strain>
    </source>
</reference>
<proteinExistence type="predicted"/>
<comment type="caution">
    <text evidence="1">The sequence shown here is derived from an EMBL/GenBank/DDBJ whole genome shotgun (WGS) entry which is preliminary data.</text>
</comment>